<dbReference type="EMBL" id="LZTJ01000034">
    <property type="protein sequence ID" value="OBP69536.1"/>
    <property type="molecule type" value="Genomic_DNA"/>
</dbReference>
<evidence type="ECO:0000256" key="1">
    <source>
        <dbReference type="SAM" id="SignalP"/>
    </source>
</evidence>
<dbReference type="OrthoDB" id="7856745at2"/>
<feature type="domain" description="PepSY" evidence="2">
    <location>
        <begin position="52"/>
        <end position="101"/>
    </location>
</feature>
<protein>
    <recommendedName>
        <fullName evidence="2">PepSY domain-containing protein</fullName>
    </recommendedName>
</protein>
<evidence type="ECO:0000313" key="4">
    <source>
        <dbReference type="Proteomes" id="UP000093748"/>
    </source>
</evidence>
<dbReference type="AlphaFoldDB" id="A0A1A5IBG0"/>
<feature type="signal peptide" evidence="1">
    <location>
        <begin position="1"/>
        <end position="26"/>
    </location>
</feature>
<proteinExistence type="predicted"/>
<dbReference type="Proteomes" id="UP000093748">
    <property type="component" value="Unassembled WGS sequence"/>
</dbReference>
<comment type="caution">
    <text evidence="3">The sequence shown here is derived from an EMBL/GenBank/DDBJ whole genome shotgun (WGS) entry which is preliminary data.</text>
</comment>
<sequence length="108" mass="11756">MKIRLKRMAVLGLAGLVLAMPLAARADEDDDGDHDRARDLYERGEIKGLANILDIVRAKAPGDVVAVDLIRQADRWVYRFQVVGADGRRKTVDVDAGAGAIMRNGEGD</sequence>
<dbReference type="InterPro" id="IPR025711">
    <property type="entry name" value="PepSY"/>
</dbReference>
<dbReference type="Gene3D" id="3.10.450.40">
    <property type="match status" value="1"/>
</dbReference>
<gene>
    <name evidence="3" type="ORF">BAE39_24560</name>
</gene>
<keyword evidence="1" id="KW-0732">Signal</keyword>
<organism evidence="3 4">
    <name type="scientific">Rhizobium loti</name>
    <name type="common">Mesorhizobium loti</name>
    <dbReference type="NCBI Taxonomy" id="381"/>
    <lineage>
        <taxon>Bacteria</taxon>
        <taxon>Pseudomonadati</taxon>
        <taxon>Pseudomonadota</taxon>
        <taxon>Alphaproteobacteria</taxon>
        <taxon>Hyphomicrobiales</taxon>
        <taxon>Phyllobacteriaceae</taxon>
        <taxon>Mesorhizobium</taxon>
    </lineage>
</organism>
<evidence type="ECO:0000259" key="2">
    <source>
        <dbReference type="Pfam" id="PF03413"/>
    </source>
</evidence>
<reference evidence="4" key="1">
    <citation type="submission" date="2016-06" db="EMBL/GenBank/DDBJ databases">
        <title>NZP2037 Pacbio-Illumina hybrid assembly.</title>
        <authorList>
            <person name="Ramsay J.P."/>
        </authorList>
    </citation>
    <scope>NUCLEOTIDE SEQUENCE [LARGE SCALE GENOMIC DNA]</scope>
    <source>
        <strain evidence="4">R7ANS::ICEMlSym2042</strain>
    </source>
</reference>
<dbReference type="Pfam" id="PF03413">
    <property type="entry name" value="PepSY"/>
    <property type="match status" value="1"/>
</dbReference>
<name>A0A1A5IBG0_RHILI</name>
<evidence type="ECO:0000313" key="3">
    <source>
        <dbReference type="EMBL" id="OBP69536.1"/>
    </source>
</evidence>
<accession>A0A1A5IBG0</accession>
<feature type="chain" id="PRO_5009827067" description="PepSY domain-containing protein" evidence="1">
    <location>
        <begin position="27"/>
        <end position="108"/>
    </location>
</feature>